<protein>
    <submittedName>
        <fullName evidence="1">Uncharacterized protein</fullName>
    </submittedName>
</protein>
<keyword evidence="3" id="KW-1185">Reference proteome</keyword>
<gene>
    <name evidence="1" type="ORF">ACJIZ3_008212</name>
    <name evidence="2" type="ORF">ACJIZ3_008214</name>
</gene>
<evidence type="ECO:0000313" key="1">
    <source>
        <dbReference type="EMBL" id="KAL3833476.1"/>
    </source>
</evidence>
<dbReference type="EMBL" id="JBJXBP010000004">
    <property type="protein sequence ID" value="KAL3833478.1"/>
    <property type="molecule type" value="Genomic_DNA"/>
</dbReference>
<evidence type="ECO:0000313" key="2">
    <source>
        <dbReference type="EMBL" id="KAL3833478.1"/>
    </source>
</evidence>
<name>A0ABD3TA42_9LAMI</name>
<sequence length="55" mass="6380">MVSDQELPGQQKVRSNSWQSYIHATQAQLSLHLQVFQDMLRTGNKHISNQMNNKI</sequence>
<dbReference type="Proteomes" id="UP001634393">
    <property type="component" value="Unassembled WGS sequence"/>
</dbReference>
<comment type="caution">
    <text evidence="1">The sequence shown here is derived from an EMBL/GenBank/DDBJ whole genome shotgun (WGS) entry which is preliminary data.</text>
</comment>
<organism evidence="1 3">
    <name type="scientific">Penstemon smallii</name>
    <dbReference type="NCBI Taxonomy" id="265156"/>
    <lineage>
        <taxon>Eukaryota</taxon>
        <taxon>Viridiplantae</taxon>
        <taxon>Streptophyta</taxon>
        <taxon>Embryophyta</taxon>
        <taxon>Tracheophyta</taxon>
        <taxon>Spermatophyta</taxon>
        <taxon>Magnoliopsida</taxon>
        <taxon>eudicotyledons</taxon>
        <taxon>Gunneridae</taxon>
        <taxon>Pentapetalae</taxon>
        <taxon>asterids</taxon>
        <taxon>lamiids</taxon>
        <taxon>Lamiales</taxon>
        <taxon>Plantaginaceae</taxon>
        <taxon>Cheloneae</taxon>
        <taxon>Penstemon</taxon>
    </lineage>
</organism>
<reference evidence="1 3" key="1">
    <citation type="submission" date="2024-12" db="EMBL/GenBank/DDBJ databases">
        <title>The unique morphological basis and parallel evolutionary history of personate flowers in Penstemon.</title>
        <authorList>
            <person name="Depatie T.H."/>
            <person name="Wessinger C.A."/>
        </authorList>
    </citation>
    <scope>NUCLEOTIDE SEQUENCE [LARGE SCALE GENOMIC DNA]</scope>
    <source>
        <strain evidence="1">WTNN_2</strain>
        <tissue evidence="1">Leaf</tissue>
    </source>
</reference>
<proteinExistence type="predicted"/>
<dbReference type="EMBL" id="JBJXBP010000004">
    <property type="protein sequence ID" value="KAL3833476.1"/>
    <property type="molecule type" value="Genomic_DNA"/>
</dbReference>
<accession>A0ABD3TA42</accession>
<dbReference type="AlphaFoldDB" id="A0ABD3TA42"/>
<evidence type="ECO:0000313" key="3">
    <source>
        <dbReference type="Proteomes" id="UP001634393"/>
    </source>
</evidence>